<organism evidence="1 2">
    <name type="scientific">Rhodococcoides yunnanense</name>
    <dbReference type="NCBI Taxonomy" id="278209"/>
    <lineage>
        <taxon>Bacteria</taxon>
        <taxon>Bacillati</taxon>
        <taxon>Actinomycetota</taxon>
        <taxon>Actinomycetes</taxon>
        <taxon>Mycobacteriales</taxon>
        <taxon>Nocardiaceae</taxon>
        <taxon>Rhodococcoides</taxon>
    </lineage>
</organism>
<proteinExistence type="predicted"/>
<evidence type="ECO:0000313" key="1">
    <source>
        <dbReference type="EMBL" id="MDV6261933.1"/>
    </source>
</evidence>
<accession>A0ABU4BCK7</accession>
<reference evidence="1 2" key="1">
    <citation type="submission" date="2023-10" db="EMBL/GenBank/DDBJ databases">
        <title>Development of a sustainable strategy for remediation of hydrocarbon-contaminated territories based on the waste exchange concept.</title>
        <authorList>
            <person name="Krivoruchko A."/>
        </authorList>
    </citation>
    <scope>NUCLEOTIDE SEQUENCE [LARGE SCALE GENOMIC DNA]</scope>
    <source>
        <strain evidence="1 2">IEGM 1323</strain>
    </source>
</reference>
<dbReference type="Gene3D" id="3.40.50.720">
    <property type="entry name" value="NAD(P)-binding Rossmann-like Domain"/>
    <property type="match status" value="1"/>
</dbReference>
<evidence type="ECO:0000313" key="2">
    <source>
        <dbReference type="Proteomes" id="UP001185755"/>
    </source>
</evidence>
<gene>
    <name evidence="1" type="ORF">R3P96_11315</name>
</gene>
<dbReference type="EMBL" id="JAWLJX010000003">
    <property type="protein sequence ID" value="MDV6261933.1"/>
    <property type="molecule type" value="Genomic_DNA"/>
</dbReference>
<comment type="caution">
    <text evidence="1">The sequence shown here is derived from an EMBL/GenBank/DDBJ whole genome shotgun (WGS) entry which is preliminary data.</text>
</comment>
<name>A0ABU4BCK7_9NOCA</name>
<protein>
    <submittedName>
        <fullName evidence="1">Uncharacterized protein</fullName>
    </submittedName>
</protein>
<dbReference type="RefSeq" id="WP_317564442.1">
    <property type="nucleotide sequence ID" value="NZ_JAWLJX010000003.1"/>
</dbReference>
<keyword evidence="2" id="KW-1185">Reference proteome</keyword>
<sequence length="274" mass="29518">MPSIAAGHHLYPADDGTWLCSRPGDRFVRLSGPPHVVKLLQESAHTGREIDVDSLGDDADLTRQLIALLDERGILEQEQAATSVSTASSVLVDGDTPIAEAVASLLEDCGDVTVGIADEGSVSTADVVVSCATWLPDARWTQLQNWCTAHRTAWHRCHAEGERFFIGPLWSPASNNADYHDVRGRRLAASGVADQLLDHWRYLDDPHSILPPVRWPHRSGIAVVAGVIAAEVRAYLATGDTAIGSVQLDVDPAAVHIVHHPVLPIPFRRGTAAL</sequence>
<dbReference type="Proteomes" id="UP001185755">
    <property type="component" value="Unassembled WGS sequence"/>
</dbReference>